<evidence type="ECO:0000313" key="18">
    <source>
        <dbReference type="RefSeq" id="XP_010431649.1"/>
    </source>
</evidence>
<evidence type="ECO:0000256" key="1">
    <source>
        <dbReference type="ARBA" id="ARBA00004479"/>
    </source>
</evidence>
<evidence type="ECO:0000256" key="2">
    <source>
        <dbReference type="ARBA" id="ARBA00022527"/>
    </source>
</evidence>
<evidence type="ECO:0000256" key="12">
    <source>
        <dbReference type="ARBA" id="ARBA00023180"/>
    </source>
</evidence>
<dbReference type="Gene3D" id="3.30.200.20">
    <property type="entry name" value="Phosphorylase Kinase, domain 1"/>
    <property type="match status" value="1"/>
</dbReference>
<evidence type="ECO:0000256" key="11">
    <source>
        <dbReference type="ARBA" id="ARBA00023157"/>
    </source>
</evidence>
<reference evidence="17" key="1">
    <citation type="journal article" date="2014" name="Nat. Commun.">
        <title>The emerging biofuel crop Camelina sativa retains a highly undifferentiated hexaploid genome structure.</title>
        <authorList>
            <person name="Kagale S."/>
            <person name="Koh C."/>
            <person name="Nixon J."/>
            <person name="Bollina V."/>
            <person name="Clarke W.E."/>
            <person name="Tuteja R."/>
            <person name="Spillane C."/>
            <person name="Robinson S.J."/>
            <person name="Links M.G."/>
            <person name="Clarke C."/>
            <person name="Higgins E.E."/>
            <person name="Huebert T."/>
            <person name="Sharpe A.G."/>
            <person name="Parkin I.A."/>
        </authorList>
    </citation>
    <scope>NUCLEOTIDE SEQUENCE [LARGE SCALE GENOMIC DNA]</scope>
    <source>
        <strain evidence="17">cv. DH55</strain>
    </source>
</reference>
<dbReference type="PANTHER" id="PTHR27005:SF385">
    <property type="entry name" value="WALL-ASSOCIATED RECEPTOR KINASE-LIKE 22"/>
    <property type="match status" value="1"/>
</dbReference>
<comment type="subcellular location">
    <subcellularLocation>
        <location evidence="1">Membrane</location>
        <topology evidence="1">Single-pass type I membrane protein</topology>
    </subcellularLocation>
</comment>
<keyword evidence="11" id="KW-1015">Disulfide bond</keyword>
<dbReference type="CDD" id="cd14066">
    <property type="entry name" value="STKc_IRAK"/>
    <property type="match status" value="1"/>
</dbReference>
<evidence type="ECO:0000256" key="10">
    <source>
        <dbReference type="ARBA" id="ARBA00023136"/>
    </source>
</evidence>
<dbReference type="InterPro" id="IPR045274">
    <property type="entry name" value="WAK-like"/>
</dbReference>
<evidence type="ECO:0000259" key="16">
    <source>
        <dbReference type="PROSITE" id="PS50011"/>
    </source>
</evidence>
<evidence type="ECO:0000256" key="3">
    <source>
        <dbReference type="ARBA" id="ARBA00022679"/>
    </source>
</evidence>
<evidence type="ECO:0000256" key="9">
    <source>
        <dbReference type="ARBA" id="ARBA00022989"/>
    </source>
</evidence>
<name>A0ABM0TUH3_CAMSA</name>
<keyword evidence="10 15" id="KW-0472">Membrane</keyword>
<dbReference type="Gene3D" id="1.10.510.10">
    <property type="entry name" value="Transferase(Phosphotransferase) domain 1"/>
    <property type="match status" value="1"/>
</dbReference>
<reference evidence="18" key="2">
    <citation type="submission" date="2025-08" db="UniProtKB">
        <authorList>
            <consortium name="RefSeq"/>
        </authorList>
    </citation>
    <scope>IDENTIFICATION</scope>
    <source>
        <tissue evidence="18">Leaf</tissue>
    </source>
</reference>
<dbReference type="InterPro" id="IPR013695">
    <property type="entry name" value="WAK"/>
</dbReference>
<protein>
    <submittedName>
        <fullName evidence="18">Wall-associated receptor kinase-like 22</fullName>
    </submittedName>
</protein>
<evidence type="ECO:0000256" key="8">
    <source>
        <dbReference type="ARBA" id="ARBA00022840"/>
    </source>
</evidence>
<evidence type="ECO:0000256" key="6">
    <source>
        <dbReference type="ARBA" id="ARBA00022741"/>
    </source>
</evidence>
<dbReference type="InterPro" id="IPR001245">
    <property type="entry name" value="Ser-Thr/Tyr_kinase_cat_dom"/>
</dbReference>
<accession>A0ABM0TUH3</accession>
<dbReference type="InterPro" id="IPR008271">
    <property type="entry name" value="Ser/Thr_kinase_AS"/>
</dbReference>
<sequence>MRLIIVSTFTFAQPPSSTSCDRICGGISIPFPFGIGRRECYLNDWYEVVCNTTTSGTSKTIAPFLSKINRELVSITPRNSIDTSHGVVHVKSPVTSSGCSQRPVKPLPLNLTGKGSPFFITDSNRLVSVGCDTRALITDIESQITGCESSCDGNKSRLDSDKICGGYRCCQAKIQADRPQVIGVNLESSGGNTTQGGDCKVAFLTNETYSPGNVTEPEQFYTNGFTVIELGWYFDTSDSRLTKPVGCVNLTETRIYTSAPSCRGRLFLCVLLSFLTLFINGGPLITTAQPPSSTSCDRICGGISIPFPFGIGRRECYLNDWYEVVCNTTTSGTSKTIAPFLSKINRELVSITPRNSIDTSHGVVHVKSPVTSSGCSQRPVKPLPLNLTGKGSPFFITDSNRLVSVGCDTRALITDIESQITGCESSCDGNKSRLDSDKICGGYRCCQAKIQADRPQVIGVNLESSGGNTTQGGDCKVAFLTNETYSPGNVTEPEQFYTNGFTVIELGWYFDTSDSRLTKPVGCVNLTETRIYTSAPSCVCEYGYFSGFGYSNCYCNDIGYRGNPYLPSGCSDIDECEEGKGRDSCGEQTCVNVPGSWRCEPKEAEKIKPVIQGLVLGLALLFLVLGIWGLIKFIKKRRKIIRKRMLFKRNGGLLLKQQLTTNEGGNVETSKIFSSKELEKATDNFNKNRVLGQGGQGTVYKGMLVDGRIVAVKRSKVLDEDKVEEFINEVGVLSQVNHRNIVKLMGCCLETEVPILVYEHIPNGDLFKRLHDDSDDYSMTWDVRLRIAVEIAGALAYLHSAASTPVYHRDVKSTNILLDDKYRAKVSDFGTSRSINVDQTHLTTLVAGTFGYLDPEYFQTSQFTDKSDVYSFGVVLVELITGEKPFSVMRPEENRGLASHFIEAMKQNRVLDIADSRIKEDCKLEHVLAVAKLARRCLSLKGKKRPNMREVSIELERIRSSPEDLKVRIEEEEEEEEEPAMEIIMDDPWSVNMTAPASLFDLSPKLDVEPLVPQQTW</sequence>
<evidence type="ECO:0000256" key="5">
    <source>
        <dbReference type="ARBA" id="ARBA00022729"/>
    </source>
</evidence>
<dbReference type="SMART" id="SM00220">
    <property type="entry name" value="S_TKc"/>
    <property type="match status" value="1"/>
</dbReference>
<dbReference type="InterPro" id="IPR000719">
    <property type="entry name" value="Prot_kinase_dom"/>
</dbReference>
<dbReference type="SUPFAM" id="SSF56112">
    <property type="entry name" value="Protein kinase-like (PK-like)"/>
    <property type="match status" value="1"/>
</dbReference>
<feature type="domain" description="Protein kinase" evidence="16">
    <location>
        <begin position="685"/>
        <end position="958"/>
    </location>
</feature>
<keyword evidence="6" id="KW-0547">Nucleotide-binding</keyword>
<dbReference type="Proteomes" id="UP000694864">
    <property type="component" value="Chromosome 9"/>
</dbReference>
<keyword evidence="17" id="KW-1185">Reference proteome</keyword>
<dbReference type="PANTHER" id="PTHR27005">
    <property type="entry name" value="WALL-ASSOCIATED RECEPTOR KINASE-LIKE 21"/>
    <property type="match status" value="1"/>
</dbReference>
<dbReference type="PROSITE" id="PS00108">
    <property type="entry name" value="PROTEIN_KINASE_ST"/>
    <property type="match status" value="1"/>
</dbReference>
<keyword evidence="7" id="KW-0418">Kinase</keyword>
<dbReference type="Gene3D" id="2.10.25.10">
    <property type="entry name" value="Laminin"/>
    <property type="match status" value="1"/>
</dbReference>
<feature type="transmembrane region" description="Helical" evidence="15">
    <location>
        <begin position="610"/>
        <end position="634"/>
    </location>
</feature>
<evidence type="ECO:0000256" key="4">
    <source>
        <dbReference type="ARBA" id="ARBA00022692"/>
    </source>
</evidence>
<dbReference type="PROSITE" id="PS50011">
    <property type="entry name" value="PROTEIN_KINASE_DOM"/>
    <property type="match status" value="1"/>
</dbReference>
<dbReference type="RefSeq" id="XP_010431649.1">
    <property type="nucleotide sequence ID" value="XM_010433347.2"/>
</dbReference>
<proteinExistence type="predicted"/>
<evidence type="ECO:0000256" key="13">
    <source>
        <dbReference type="ARBA" id="ARBA00047558"/>
    </source>
</evidence>
<keyword evidence="5" id="KW-0732">Signal</keyword>
<gene>
    <name evidence="18" type="primary">LOC104715987</name>
</gene>
<dbReference type="GeneID" id="104715987"/>
<keyword evidence="12" id="KW-0325">Glycoprotein</keyword>
<evidence type="ECO:0000256" key="7">
    <source>
        <dbReference type="ARBA" id="ARBA00022777"/>
    </source>
</evidence>
<comment type="catalytic activity">
    <reaction evidence="14">
        <text>L-threonyl-[protein] + ATP = O-phospho-L-threonyl-[protein] + ADP + H(+)</text>
        <dbReference type="Rhea" id="RHEA:46608"/>
        <dbReference type="Rhea" id="RHEA-COMP:11060"/>
        <dbReference type="Rhea" id="RHEA-COMP:11605"/>
        <dbReference type="ChEBI" id="CHEBI:15378"/>
        <dbReference type="ChEBI" id="CHEBI:30013"/>
        <dbReference type="ChEBI" id="CHEBI:30616"/>
        <dbReference type="ChEBI" id="CHEBI:61977"/>
        <dbReference type="ChEBI" id="CHEBI:456216"/>
    </reaction>
</comment>
<dbReference type="Pfam" id="PF07714">
    <property type="entry name" value="PK_Tyr_Ser-Thr"/>
    <property type="match status" value="1"/>
</dbReference>
<keyword evidence="8" id="KW-0067">ATP-binding</keyword>
<comment type="catalytic activity">
    <reaction evidence="13">
        <text>L-seryl-[protein] + ATP = O-phospho-L-seryl-[protein] + ADP + H(+)</text>
        <dbReference type="Rhea" id="RHEA:17989"/>
        <dbReference type="Rhea" id="RHEA-COMP:9863"/>
        <dbReference type="Rhea" id="RHEA-COMP:11604"/>
        <dbReference type="ChEBI" id="CHEBI:15378"/>
        <dbReference type="ChEBI" id="CHEBI:29999"/>
        <dbReference type="ChEBI" id="CHEBI:30616"/>
        <dbReference type="ChEBI" id="CHEBI:83421"/>
        <dbReference type="ChEBI" id="CHEBI:456216"/>
    </reaction>
</comment>
<keyword evidence="4 15" id="KW-0812">Transmembrane</keyword>
<dbReference type="PROSITE" id="PS51257">
    <property type="entry name" value="PROKAR_LIPOPROTEIN"/>
    <property type="match status" value="1"/>
</dbReference>
<dbReference type="InterPro" id="IPR011009">
    <property type="entry name" value="Kinase-like_dom_sf"/>
</dbReference>
<organism evidence="17 18">
    <name type="scientific">Camelina sativa</name>
    <name type="common">False flax</name>
    <name type="synonym">Myagrum sativum</name>
    <dbReference type="NCBI Taxonomy" id="90675"/>
    <lineage>
        <taxon>Eukaryota</taxon>
        <taxon>Viridiplantae</taxon>
        <taxon>Streptophyta</taxon>
        <taxon>Embryophyta</taxon>
        <taxon>Tracheophyta</taxon>
        <taxon>Spermatophyta</taxon>
        <taxon>Magnoliopsida</taxon>
        <taxon>eudicotyledons</taxon>
        <taxon>Gunneridae</taxon>
        <taxon>Pentapetalae</taxon>
        <taxon>rosids</taxon>
        <taxon>malvids</taxon>
        <taxon>Brassicales</taxon>
        <taxon>Brassicaceae</taxon>
        <taxon>Camelineae</taxon>
        <taxon>Camelina</taxon>
    </lineage>
</organism>
<dbReference type="Pfam" id="PF08488">
    <property type="entry name" value="WAK"/>
    <property type="match status" value="2"/>
</dbReference>
<keyword evidence="9 15" id="KW-1133">Transmembrane helix</keyword>
<keyword evidence="3" id="KW-0808">Transferase</keyword>
<evidence type="ECO:0000256" key="15">
    <source>
        <dbReference type="SAM" id="Phobius"/>
    </source>
</evidence>
<evidence type="ECO:0000256" key="14">
    <source>
        <dbReference type="ARBA" id="ARBA00047951"/>
    </source>
</evidence>
<evidence type="ECO:0000313" key="17">
    <source>
        <dbReference type="Proteomes" id="UP000694864"/>
    </source>
</evidence>
<keyword evidence="2" id="KW-0723">Serine/threonine-protein kinase</keyword>